<dbReference type="EMBL" id="JABBJJ010000036">
    <property type="protein sequence ID" value="NMO15317.1"/>
    <property type="molecule type" value="Genomic_DNA"/>
</dbReference>
<reference evidence="2 3" key="1">
    <citation type="submission" date="2020-04" db="EMBL/GenBank/DDBJ databases">
        <title>Draft genome of Pyxidicoccus fallax type strain.</title>
        <authorList>
            <person name="Whitworth D.E."/>
        </authorList>
    </citation>
    <scope>NUCLEOTIDE SEQUENCE [LARGE SCALE GENOMIC DNA]</scope>
    <source>
        <strain evidence="2 3">DSM 14698</strain>
    </source>
</reference>
<dbReference type="AlphaFoldDB" id="A0A848L9R6"/>
<evidence type="ECO:0000313" key="2">
    <source>
        <dbReference type="EMBL" id="NMO15317.1"/>
    </source>
</evidence>
<dbReference type="Pfam" id="PF14412">
    <property type="entry name" value="AHH"/>
    <property type="match status" value="1"/>
</dbReference>
<sequence>MTIQGLVQGPFELYGKPVSDGRPNLRDFGSTPDGTGEMKRNEPRKQQVKETKQSRKRDDGQQETAPHVDPRDPYRAILAKGSSYARNGAAYTRGTRPSEYSTFSHLGPAAFQSDIQARASITQPLNFNPELTGQSQPYPWRAHHLIPGEAFYTEGFNGKPPFPKQENFDVVLQTPYDIDHGHNLILLPALAWAVPVHALMQHPNNHNGYTKDVMQRLRRVDSRIDILRGQAMEHKALVANVFEDLKRLEADLWNELLEESRAAVRGAAEGELYTGPWCRWKTQEGREYVWPSLW</sequence>
<accession>A0A848L9R6</accession>
<evidence type="ECO:0000256" key="1">
    <source>
        <dbReference type="SAM" id="MobiDB-lite"/>
    </source>
</evidence>
<organism evidence="2 3">
    <name type="scientific">Pyxidicoccus fallax</name>
    <dbReference type="NCBI Taxonomy" id="394095"/>
    <lineage>
        <taxon>Bacteria</taxon>
        <taxon>Pseudomonadati</taxon>
        <taxon>Myxococcota</taxon>
        <taxon>Myxococcia</taxon>
        <taxon>Myxococcales</taxon>
        <taxon>Cystobacterineae</taxon>
        <taxon>Myxococcaceae</taxon>
        <taxon>Pyxidicoccus</taxon>
    </lineage>
</organism>
<comment type="caution">
    <text evidence="2">The sequence shown here is derived from an EMBL/GenBank/DDBJ whole genome shotgun (WGS) entry which is preliminary data.</text>
</comment>
<dbReference type="InterPro" id="IPR032871">
    <property type="entry name" value="AHH_dom_containing"/>
</dbReference>
<feature type="compositionally biased region" description="Basic and acidic residues" evidence="1">
    <location>
        <begin position="36"/>
        <end position="74"/>
    </location>
</feature>
<dbReference type="RefSeq" id="WP_169344608.1">
    <property type="nucleotide sequence ID" value="NZ_JABBJJ010000036.1"/>
</dbReference>
<proteinExistence type="predicted"/>
<protein>
    <submittedName>
        <fullName evidence="2">Uncharacterized protein</fullName>
    </submittedName>
</protein>
<dbReference type="Proteomes" id="UP000518300">
    <property type="component" value="Unassembled WGS sequence"/>
</dbReference>
<keyword evidence="3" id="KW-1185">Reference proteome</keyword>
<name>A0A848L9R6_9BACT</name>
<evidence type="ECO:0000313" key="3">
    <source>
        <dbReference type="Proteomes" id="UP000518300"/>
    </source>
</evidence>
<feature type="region of interest" description="Disordered" evidence="1">
    <location>
        <begin position="1"/>
        <end position="74"/>
    </location>
</feature>
<gene>
    <name evidence="2" type="ORF">HG543_10690</name>
</gene>